<dbReference type="CDD" id="cd05243">
    <property type="entry name" value="SDR_a5"/>
    <property type="match status" value="1"/>
</dbReference>
<dbReference type="PANTHER" id="PTHR15020">
    <property type="entry name" value="FLAVIN REDUCTASE-RELATED"/>
    <property type="match status" value="1"/>
</dbReference>
<reference evidence="3 4" key="1">
    <citation type="submission" date="2019-07" db="EMBL/GenBank/DDBJ databases">
        <title>Whole genome shotgun sequence of Cellulomonas hominis NBRC 16055.</title>
        <authorList>
            <person name="Hosoyama A."/>
            <person name="Uohara A."/>
            <person name="Ohji S."/>
            <person name="Ichikawa N."/>
        </authorList>
    </citation>
    <scope>NUCLEOTIDE SEQUENCE [LARGE SCALE GENOMIC DNA]</scope>
    <source>
        <strain evidence="3 4">NBRC 16055</strain>
    </source>
</reference>
<proteinExistence type="predicted"/>
<evidence type="ECO:0000313" key="3">
    <source>
        <dbReference type="EMBL" id="GEL45427.1"/>
    </source>
</evidence>
<dbReference type="EMBL" id="BJVQ01000004">
    <property type="protein sequence ID" value="GEL45427.1"/>
    <property type="molecule type" value="Genomic_DNA"/>
</dbReference>
<dbReference type="InterPro" id="IPR036291">
    <property type="entry name" value="NAD(P)-bd_dom_sf"/>
</dbReference>
<dbReference type="Pfam" id="PF13460">
    <property type="entry name" value="NAD_binding_10"/>
    <property type="match status" value="1"/>
</dbReference>
<dbReference type="PANTHER" id="PTHR15020:SF50">
    <property type="entry name" value="UPF0659 PROTEIN YMR090W"/>
    <property type="match status" value="1"/>
</dbReference>
<comment type="caution">
    <text evidence="3">The sequence shown here is derived from an EMBL/GenBank/DDBJ whole genome shotgun (WGS) entry which is preliminary data.</text>
</comment>
<evidence type="ECO:0000259" key="2">
    <source>
        <dbReference type="Pfam" id="PF13460"/>
    </source>
</evidence>
<accession>A0A511FAW6</accession>
<dbReference type="Proteomes" id="UP000321723">
    <property type="component" value="Unassembled WGS sequence"/>
</dbReference>
<organism evidence="3 4">
    <name type="scientific">Cellulomonas hominis</name>
    <dbReference type="NCBI Taxonomy" id="156981"/>
    <lineage>
        <taxon>Bacteria</taxon>
        <taxon>Bacillati</taxon>
        <taxon>Actinomycetota</taxon>
        <taxon>Actinomycetes</taxon>
        <taxon>Micrococcales</taxon>
        <taxon>Cellulomonadaceae</taxon>
        <taxon>Cellulomonas</taxon>
    </lineage>
</organism>
<feature type="domain" description="NAD(P)-binding" evidence="2">
    <location>
        <begin position="50"/>
        <end position="236"/>
    </location>
</feature>
<feature type="region of interest" description="Disordered" evidence="1">
    <location>
        <begin position="1"/>
        <end position="32"/>
    </location>
</feature>
<gene>
    <name evidence="3" type="ORF">CHO01_05430</name>
</gene>
<sequence length="264" mass="27125">MQADRRHHPFDDGWPRFPGPPRPLQRPGEAPRAIRAPRSYGGGMRIAIAGGHGQIARRLSRLLAGRGDTPVAIVRNAAHVADVEADGATAVLLDLEDTDAAALATHLAGADAVVFAAGAGPGSGAGRKDTVDRAAAALLADAAATAGVRRYLLVSSVGAGAEPPPGTDEVFAAYLRAKTAAEEDLRGRDLDWTILRPGALTDDPGTGHVRLGPEIPRGKVPRDDVAAVLVGLLDEPRTAGLTLELSEGAVPVAAAVVAATERED</sequence>
<evidence type="ECO:0000256" key="1">
    <source>
        <dbReference type="SAM" id="MobiDB-lite"/>
    </source>
</evidence>
<dbReference type="InterPro" id="IPR016040">
    <property type="entry name" value="NAD(P)-bd_dom"/>
</dbReference>
<dbReference type="SUPFAM" id="SSF51735">
    <property type="entry name" value="NAD(P)-binding Rossmann-fold domains"/>
    <property type="match status" value="1"/>
</dbReference>
<evidence type="ECO:0000313" key="4">
    <source>
        <dbReference type="Proteomes" id="UP000321723"/>
    </source>
</evidence>
<name>A0A511FAW6_9CELL</name>
<keyword evidence="4" id="KW-1185">Reference proteome</keyword>
<dbReference type="AlphaFoldDB" id="A0A511FAW6"/>
<dbReference type="Gene3D" id="3.40.50.720">
    <property type="entry name" value="NAD(P)-binding Rossmann-like Domain"/>
    <property type="match status" value="1"/>
</dbReference>
<protein>
    <submittedName>
        <fullName evidence="3">NAD-dependent dehydratase</fullName>
    </submittedName>
</protein>